<sequence length="308" mass="34850">MISLDNPTPRLRHGWVRKVCAVMKRAASHPGALKLATRPTKDTIRDFSERSGEEEALAIVAILGFDNLALRLLNRNICPLKRIRLFESYAIKFAVERGRTTMVQNMLAHSSSGADRDQKRERKIMIRRCIDYVLAKNDKIAADLLHWYITHGKCSPGTEWFKRACEAGQVQFLSMMLDPSQKKEFSSYRHSYLGRHLYKNATHLIPVFLAKGLFDADNINDPQPESEEENIHRGTSRHSQSLLDVAVGQGQLELVRTVLNAGAHPDGVKLHRSPFSYPIKRAIKHHRIDIANLLIERGADITAGGQEM</sequence>
<dbReference type="Gene3D" id="1.25.40.20">
    <property type="entry name" value="Ankyrin repeat-containing domain"/>
    <property type="match status" value="1"/>
</dbReference>
<dbReference type="SUPFAM" id="SSF48403">
    <property type="entry name" value="Ankyrin repeat"/>
    <property type="match status" value="1"/>
</dbReference>
<dbReference type="GeneID" id="54409264"/>
<dbReference type="SMART" id="SM00248">
    <property type="entry name" value="ANK"/>
    <property type="match status" value="3"/>
</dbReference>
<proteinExistence type="predicted"/>
<accession>A0A6A6A1D0</accession>
<dbReference type="InterPro" id="IPR036770">
    <property type="entry name" value="Ankyrin_rpt-contain_sf"/>
</dbReference>
<organism evidence="1 2">
    <name type="scientific">Dothidotthia symphoricarpi CBS 119687</name>
    <dbReference type="NCBI Taxonomy" id="1392245"/>
    <lineage>
        <taxon>Eukaryota</taxon>
        <taxon>Fungi</taxon>
        <taxon>Dikarya</taxon>
        <taxon>Ascomycota</taxon>
        <taxon>Pezizomycotina</taxon>
        <taxon>Dothideomycetes</taxon>
        <taxon>Pleosporomycetidae</taxon>
        <taxon>Pleosporales</taxon>
        <taxon>Dothidotthiaceae</taxon>
        <taxon>Dothidotthia</taxon>
    </lineage>
</organism>
<dbReference type="EMBL" id="ML977515">
    <property type="protein sequence ID" value="KAF2125630.1"/>
    <property type="molecule type" value="Genomic_DNA"/>
</dbReference>
<dbReference type="AlphaFoldDB" id="A0A6A6A1D0"/>
<gene>
    <name evidence="1" type="ORF">P153DRAFT_369659</name>
</gene>
<dbReference type="OrthoDB" id="366390at2759"/>
<dbReference type="Proteomes" id="UP000799771">
    <property type="component" value="Unassembled WGS sequence"/>
</dbReference>
<dbReference type="RefSeq" id="XP_033520022.1">
    <property type="nucleotide sequence ID" value="XM_033668832.1"/>
</dbReference>
<name>A0A6A6A1D0_9PLEO</name>
<protein>
    <submittedName>
        <fullName evidence="1">Uncharacterized protein</fullName>
    </submittedName>
</protein>
<dbReference type="InterPro" id="IPR002110">
    <property type="entry name" value="Ankyrin_rpt"/>
</dbReference>
<keyword evidence="2" id="KW-1185">Reference proteome</keyword>
<evidence type="ECO:0000313" key="2">
    <source>
        <dbReference type="Proteomes" id="UP000799771"/>
    </source>
</evidence>
<reference evidence="1" key="1">
    <citation type="journal article" date="2020" name="Stud. Mycol.">
        <title>101 Dothideomycetes genomes: a test case for predicting lifestyles and emergence of pathogens.</title>
        <authorList>
            <person name="Haridas S."/>
            <person name="Albert R."/>
            <person name="Binder M."/>
            <person name="Bloem J."/>
            <person name="Labutti K."/>
            <person name="Salamov A."/>
            <person name="Andreopoulos B."/>
            <person name="Baker S."/>
            <person name="Barry K."/>
            <person name="Bills G."/>
            <person name="Bluhm B."/>
            <person name="Cannon C."/>
            <person name="Castanera R."/>
            <person name="Culley D."/>
            <person name="Daum C."/>
            <person name="Ezra D."/>
            <person name="Gonzalez J."/>
            <person name="Henrissat B."/>
            <person name="Kuo A."/>
            <person name="Liang C."/>
            <person name="Lipzen A."/>
            <person name="Lutzoni F."/>
            <person name="Magnuson J."/>
            <person name="Mondo S."/>
            <person name="Nolan M."/>
            <person name="Ohm R."/>
            <person name="Pangilinan J."/>
            <person name="Park H.-J."/>
            <person name="Ramirez L."/>
            <person name="Alfaro M."/>
            <person name="Sun H."/>
            <person name="Tritt A."/>
            <person name="Yoshinaga Y."/>
            <person name="Zwiers L.-H."/>
            <person name="Turgeon B."/>
            <person name="Goodwin S."/>
            <person name="Spatafora J."/>
            <person name="Crous P."/>
            <person name="Grigoriev I."/>
        </authorList>
    </citation>
    <scope>NUCLEOTIDE SEQUENCE</scope>
    <source>
        <strain evidence="1">CBS 119687</strain>
    </source>
</reference>
<evidence type="ECO:0000313" key="1">
    <source>
        <dbReference type="EMBL" id="KAF2125630.1"/>
    </source>
</evidence>